<dbReference type="PRINTS" id="PR00455">
    <property type="entry name" value="HTHTETR"/>
</dbReference>
<dbReference type="EMBL" id="JACYXZ010000001">
    <property type="protein sequence ID" value="MBD8868982.1"/>
    <property type="molecule type" value="Genomic_DNA"/>
</dbReference>
<dbReference type="PROSITE" id="PS50977">
    <property type="entry name" value="HTH_TETR_2"/>
    <property type="match status" value="1"/>
</dbReference>
<proteinExistence type="predicted"/>
<gene>
    <name evidence="4" type="ORF">IE331_05030</name>
</gene>
<sequence>MASVPTEIAVLGGPPPERRDAARNRARLLDAALRLVDERGADQVTMDSVAAAACVGKGTLFRRYGSRAGLMLAVLDHSEAAWQAEVIGGPPPLGPGAPPMERLLAFGRSRLETSLRHADLIAAASGEHGRSHAAAAFTVLHVRHLLAELGVRGDLPLLATAVLAPLEASILVQQVRVDHLSEGRVLAAWSDLVRRVCRDPL</sequence>
<dbReference type="AlphaFoldDB" id="A0A927Q0I8"/>
<keyword evidence="5" id="KW-1185">Reference proteome</keyword>
<evidence type="ECO:0000256" key="1">
    <source>
        <dbReference type="ARBA" id="ARBA00023125"/>
    </source>
</evidence>
<dbReference type="PANTHER" id="PTHR30055:SF209">
    <property type="entry name" value="POSSIBLE TRANSCRIPTIONAL REGULATORY PROTEIN (PROBABLY TETR-FAMILY)"/>
    <property type="match status" value="1"/>
</dbReference>
<name>A0A927Q0I8_9ACTN</name>
<evidence type="ECO:0000256" key="2">
    <source>
        <dbReference type="PROSITE-ProRule" id="PRU00335"/>
    </source>
</evidence>
<evidence type="ECO:0000259" key="3">
    <source>
        <dbReference type="PROSITE" id="PS50977"/>
    </source>
</evidence>
<dbReference type="SUPFAM" id="SSF46689">
    <property type="entry name" value="Homeodomain-like"/>
    <property type="match status" value="1"/>
</dbReference>
<protein>
    <submittedName>
        <fullName evidence="4">Helix-turn-helix transcriptional regulator</fullName>
    </submittedName>
</protein>
<evidence type="ECO:0000313" key="4">
    <source>
        <dbReference type="EMBL" id="MBD8868982.1"/>
    </source>
</evidence>
<dbReference type="GO" id="GO:0000976">
    <property type="term" value="F:transcription cis-regulatory region binding"/>
    <property type="evidence" value="ECO:0007669"/>
    <property type="project" value="TreeGrafter"/>
</dbReference>
<keyword evidence="1 2" id="KW-0238">DNA-binding</keyword>
<comment type="caution">
    <text evidence="4">The sequence shown here is derived from an EMBL/GenBank/DDBJ whole genome shotgun (WGS) entry which is preliminary data.</text>
</comment>
<reference evidence="4" key="1">
    <citation type="submission" date="2020-09" db="EMBL/GenBank/DDBJ databases">
        <title>Nocardioides sp. strain MJB4 16S ribosomal RNA gene Genome sequencing and assembly.</title>
        <authorList>
            <person name="Kim I."/>
        </authorList>
    </citation>
    <scope>NUCLEOTIDE SEQUENCE</scope>
    <source>
        <strain evidence="4">MJB4</strain>
    </source>
</reference>
<dbReference type="Pfam" id="PF00440">
    <property type="entry name" value="TetR_N"/>
    <property type="match status" value="1"/>
</dbReference>
<evidence type="ECO:0000313" key="5">
    <source>
        <dbReference type="Proteomes" id="UP000616839"/>
    </source>
</evidence>
<dbReference type="InterPro" id="IPR009057">
    <property type="entry name" value="Homeodomain-like_sf"/>
</dbReference>
<dbReference type="Gene3D" id="1.10.357.10">
    <property type="entry name" value="Tetracycline Repressor, domain 2"/>
    <property type="match status" value="1"/>
</dbReference>
<dbReference type="Proteomes" id="UP000616839">
    <property type="component" value="Unassembled WGS sequence"/>
</dbReference>
<organism evidence="4 5">
    <name type="scientific">Nocardioides donggukensis</name>
    <dbReference type="NCBI Taxonomy" id="2774019"/>
    <lineage>
        <taxon>Bacteria</taxon>
        <taxon>Bacillati</taxon>
        <taxon>Actinomycetota</taxon>
        <taxon>Actinomycetes</taxon>
        <taxon>Propionibacteriales</taxon>
        <taxon>Nocardioidaceae</taxon>
        <taxon>Nocardioides</taxon>
    </lineage>
</organism>
<dbReference type="GO" id="GO:0003700">
    <property type="term" value="F:DNA-binding transcription factor activity"/>
    <property type="evidence" value="ECO:0007669"/>
    <property type="project" value="TreeGrafter"/>
</dbReference>
<dbReference type="InterPro" id="IPR050109">
    <property type="entry name" value="HTH-type_TetR-like_transc_reg"/>
</dbReference>
<dbReference type="PANTHER" id="PTHR30055">
    <property type="entry name" value="HTH-TYPE TRANSCRIPTIONAL REGULATOR RUTR"/>
    <property type="match status" value="1"/>
</dbReference>
<feature type="DNA-binding region" description="H-T-H motif" evidence="2">
    <location>
        <begin position="45"/>
        <end position="64"/>
    </location>
</feature>
<dbReference type="InterPro" id="IPR001647">
    <property type="entry name" value="HTH_TetR"/>
</dbReference>
<accession>A0A927Q0I8</accession>
<feature type="domain" description="HTH tetR-type" evidence="3">
    <location>
        <begin position="22"/>
        <end position="82"/>
    </location>
</feature>